<reference evidence="1" key="1">
    <citation type="submission" date="2018-02" db="EMBL/GenBank/DDBJ databases">
        <title>Rhizophora mucronata_Transcriptome.</title>
        <authorList>
            <person name="Meera S.P."/>
            <person name="Sreeshan A."/>
            <person name="Augustine A."/>
        </authorList>
    </citation>
    <scope>NUCLEOTIDE SEQUENCE</scope>
    <source>
        <tissue evidence="1">Leaf</tissue>
    </source>
</reference>
<accession>A0A2P2NVN9</accession>
<name>A0A2P2NVN9_RHIMU</name>
<dbReference type="AlphaFoldDB" id="A0A2P2NVN9"/>
<dbReference type="EMBL" id="GGEC01066083">
    <property type="protein sequence ID" value="MBX46567.1"/>
    <property type="molecule type" value="Transcribed_RNA"/>
</dbReference>
<sequence>MTKVLQIFRSSGRGLKRDCDHRPNRQIQRFHLLL</sequence>
<proteinExistence type="predicted"/>
<evidence type="ECO:0000313" key="1">
    <source>
        <dbReference type="EMBL" id="MBX46567.1"/>
    </source>
</evidence>
<protein>
    <submittedName>
        <fullName evidence="1">Uncharacterized protein</fullName>
    </submittedName>
</protein>
<organism evidence="1">
    <name type="scientific">Rhizophora mucronata</name>
    <name type="common">Asiatic mangrove</name>
    <dbReference type="NCBI Taxonomy" id="61149"/>
    <lineage>
        <taxon>Eukaryota</taxon>
        <taxon>Viridiplantae</taxon>
        <taxon>Streptophyta</taxon>
        <taxon>Embryophyta</taxon>
        <taxon>Tracheophyta</taxon>
        <taxon>Spermatophyta</taxon>
        <taxon>Magnoliopsida</taxon>
        <taxon>eudicotyledons</taxon>
        <taxon>Gunneridae</taxon>
        <taxon>Pentapetalae</taxon>
        <taxon>rosids</taxon>
        <taxon>fabids</taxon>
        <taxon>Malpighiales</taxon>
        <taxon>Rhizophoraceae</taxon>
        <taxon>Rhizophora</taxon>
    </lineage>
</organism>